<dbReference type="PANTHER" id="PTHR45138:SF9">
    <property type="entry name" value="DIGUANYLATE CYCLASE DGCM-RELATED"/>
    <property type="match status" value="1"/>
</dbReference>
<dbReference type="SUPFAM" id="SSF55073">
    <property type="entry name" value="Nucleotide cyclase"/>
    <property type="match status" value="1"/>
</dbReference>
<reference evidence="5 6" key="1">
    <citation type="submission" date="2022-06" db="EMBL/GenBank/DDBJ databases">
        <title>Whole-genome of Asaia lannensis strain LMG 27011T.</title>
        <authorList>
            <person name="Sombolestani A."/>
        </authorList>
    </citation>
    <scope>NUCLEOTIDE SEQUENCE [LARGE SCALE GENOMIC DNA]</scope>
    <source>
        <strain evidence="5 6">NBRC 102526</strain>
    </source>
</reference>
<dbReference type="Pfam" id="PF00990">
    <property type="entry name" value="GGDEF"/>
    <property type="match status" value="1"/>
</dbReference>
<feature type="transmembrane region" description="Helical" evidence="3">
    <location>
        <begin position="705"/>
        <end position="726"/>
    </location>
</feature>
<keyword evidence="3" id="KW-0812">Transmembrane</keyword>
<dbReference type="InterPro" id="IPR015943">
    <property type="entry name" value="WD40/YVTN_repeat-like_dom_sf"/>
</dbReference>
<evidence type="ECO:0000256" key="1">
    <source>
        <dbReference type="ARBA" id="ARBA00012528"/>
    </source>
</evidence>
<feature type="domain" description="GGDEF" evidence="4">
    <location>
        <begin position="798"/>
        <end position="934"/>
    </location>
</feature>
<evidence type="ECO:0000256" key="3">
    <source>
        <dbReference type="SAM" id="Phobius"/>
    </source>
</evidence>
<evidence type="ECO:0000256" key="2">
    <source>
        <dbReference type="ARBA" id="ARBA00034247"/>
    </source>
</evidence>
<gene>
    <name evidence="5" type="ORF">NF685_04225</name>
</gene>
<dbReference type="PANTHER" id="PTHR45138">
    <property type="entry name" value="REGULATORY COMPONENTS OF SENSORY TRANSDUCTION SYSTEM"/>
    <property type="match status" value="1"/>
</dbReference>
<organism evidence="5 6">
    <name type="scientific">Asaia lannensis NBRC 102526</name>
    <dbReference type="NCBI Taxonomy" id="1307926"/>
    <lineage>
        <taxon>Bacteria</taxon>
        <taxon>Pseudomonadati</taxon>
        <taxon>Pseudomonadota</taxon>
        <taxon>Alphaproteobacteria</taxon>
        <taxon>Acetobacterales</taxon>
        <taxon>Acetobacteraceae</taxon>
        <taxon>Asaia</taxon>
    </lineage>
</organism>
<dbReference type="Pfam" id="PF07495">
    <property type="entry name" value="Y_Y_Y"/>
    <property type="match status" value="1"/>
</dbReference>
<dbReference type="PROSITE" id="PS50887">
    <property type="entry name" value="GGDEF"/>
    <property type="match status" value="1"/>
</dbReference>
<protein>
    <recommendedName>
        <fullName evidence="1">diguanylate cyclase</fullName>
        <ecNumber evidence="1">2.7.7.65</ecNumber>
    </recommendedName>
</protein>
<dbReference type="InterPro" id="IPR011123">
    <property type="entry name" value="Y_Y_Y"/>
</dbReference>
<dbReference type="Proteomes" id="UP001523401">
    <property type="component" value="Unassembled WGS sequence"/>
</dbReference>
<dbReference type="RefSeq" id="WP_252848710.1">
    <property type="nucleotide sequence ID" value="NZ_BAPW01000012.1"/>
</dbReference>
<dbReference type="Gene3D" id="3.30.70.270">
    <property type="match status" value="1"/>
</dbReference>
<evidence type="ECO:0000313" key="5">
    <source>
        <dbReference type="EMBL" id="MCO6159237.1"/>
    </source>
</evidence>
<comment type="caution">
    <text evidence="5">The sequence shown here is derived from an EMBL/GenBank/DDBJ whole genome shotgun (WGS) entry which is preliminary data.</text>
</comment>
<dbReference type="SUPFAM" id="SSF63829">
    <property type="entry name" value="Calcium-dependent phosphotriesterase"/>
    <property type="match status" value="1"/>
</dbReference>
<evidence type="ECO:0000259" key="4">
    <source>
        <dbReference type="PROSITE" id="PS50887"/>
    </source>
</evidence>
<keyword evidence="5" id="KW-0548">Nucleotidyltransferase</keyword>
<name>A0ABT1CEE4_9PROT</name>
<comment type="catalytic activity">
    <reaction evidence="2">
        <text>2 GTP = 3',3'-c-di-GMP + 2 diphosphate</text>
        <dbReference type="Rhea" id="RHEA:24898"/>
        <dbReference type="ChEBI" id="CHEBI:33019"/>
        <dbReference type="ChEBI" id="CHEBI:37565"/>
        <dbReference type="ChEBI" id="CHEBI:58805"/>
        <dbReference type="EC" id="2.7.7.65"/>
    </reaction>
</comment>
<keyword evidence="3" id="KW-0472">Membrane</keyword>
<dbReference type="InterPro" id="IPR000160">
    <property type="entry name" value="GGDEF_dom"/>
</dbReference>
<keyword evidence="5" id="KW-0808">Transferase</keyword>
<dbReference type="Pfam" id="PF07494">
    <property type="entry name" value="Reg_prop"/>
    <property type="match status" value="1"/>
</dbReference>
<dbReference type="SUPFAM" id="SSF50998">
    <property type="entry name" value="Quinoprotein alcohol dehydrogenase-like"/>
    <property type="match status" value="1"/>
</dbReference>
<dbReference type="Gene3D" id="2.130.10.10">
    <property type="entry name" value="YVTN repeat-like/Quinoprotein amine dehydrogenase"/>
    <property type="match status" value="1"/>
</dbReference>
<dbReference type="InterPro" id="IPR050469">
    <property type="entry name" value="Diguanylate_Cyclase"/>
</dbReference>
<keyword evidence="3" id="KW-1133">Transmembrane helix</keyword>
<keyword evidence="6" id="KW-1185">Reference proteome</keyword>
<dbReference type="CDD" id="cd01949">
    <property type="entry name" value="GGDEF"/>
    <property type="match status" value="1"/>
</dbReference>
<accession>A0ABT1CEE4</accession>
<dbReference type="NCBIfam" id="TIGR00254">
    <property type="entry name" value="GGDEF"/>
    <property type="match status" value="1"/>
</dbReference>
<dbReference type="GO" id="GO:0052621">
    <property type="term" value="F:diguanylate cyclase activity"/>
    <property type="evidence" value="ECO:0007669"/>
    <property type="project" value="UniProtKB-EC"/>
</dbReference>
<dbReference type="EC" id="2.7.7.65" evidence="1"/>
<dbReference type="InterPro" id="IPR013783">
    <property type="entry name" value="Ig-like_fold"/>
</dbReference>
<dbReference type="InterPro" id="IPR029787">
    <property type="entry name" value="Nucleotide_cyclase"/>
</dbReference>
<dbReference type="SMART" id="SM00267">
    <property type="entry name" value="GGDEF"/>
    <property type="match status" value="1"/>
</dbReference>
<proteinExistence type="predicted"/>
<sequence>MRTFSQRDGIDSSYIFGMAQDRQGYLYVLTQRSLYFFSGQNFHEVSLPSVPGQTGHVNMIRFLPDGRILALRHGALLLSSEAPSARRSPISLSFHMLVTAGIGRIAKVYLDGSTVIVTDEAGIHSCMIVDELRLVCHRDSRVGGRAMRLFQMGDRVYFHRRYETVLRDIEGRAALRLSHIVSIPEPPAGNIDRQFFAIENRFLIAPVIRGGWAGLLLEREYDQSSLETYPTFVVATSDAAAFFDGSHLRSFNGHYWSYPNHALGREQDMYFAFVDRNRQFWTVQDAVELDKLVGWGVWENIEPQSIRSVWSVLPREGEGVGPDRELLFTDQGLFPLDKNEIGERLKDGNFFFGIRDRHSGYWAPVDDRFLLHCVDHDGKFFCDRKLTVGRVMDIAEAVQMDRLWIASDYGLFQYDPASSDPPSTVEDDRGNLLTSPATTIALRDDGTPWAILGDALYRREKDGHWKKTLDHWPNGGKFSPAAMVFSSHDDLWVGGVRAPVGLVHVRLKDAEIDRVMPVGPALTGSQIIFSLLYDRNHHLWVGTENGLAVFDGHEWIRLTKDDGLVSANINQKGLVQDPDGSIWITTTRGVAHLVHPEHFFEKPDLNPVFIRVKLGDALLPERAVPFTRDPLTVTLGTLNTDLAPSTYFRYRLEGVDQDWVKTTTGEIRYNFVPPGHTKLVVQAINDNRNIISKPIVLEIRMRRPWWMAWPLIVFYVVAVVMLPYIFNRMRFSYLLKRQKRLESLVLERTEEMRAAQNALEQQARQDGLTRLMNRRTVEASVLRLLDKMLQPGFEGQHRALTIALFDVDYFKSINDTFGHTIGDEILAEIGSRLLRDKTQDELIGRYGGEEFLIVVQGDFAQACIRIDLLLSALTTVPFETKVGALTVGCSAGIAQTLTGTIPTREIWIEALERADQALYRAKLEGRGRIVISEQGRGDEGYRD</sequence>
<dbReference type="EMBL" id="JAMXQU010000002">
    <property type="protein sequence ID" value="MCO6159237.1"/>
    <property type="molecule type" value="Genomic_DNA"/>
</dbReference>
<evidence type="ECO:0000313" key="6">
    <source>
        <dbReference type="Proteomes" id="UP001523401"/>
    </source>
</evidence>
<dbReference type="InterPro" id="IPR011047">
    <property type="entry name" value="Quinoprotein_ADH-like_sf"/>
</dbReference>
<dbReference type="InterPro" id="IPR011110">
    <property type="entry name" value="Reg_prop"/>
</dbReference>
<dbReference type="InterPro" id="IPR043128">
    <property type="entry name" value="Rev_trsase/Diguanyl_cyclase"/>
</dbReference>
<dbReference type="Gene3D" id="2.60.40.10">
    <property type="entry name" value="Immunoglobulins"/>
    <property type="match status" value="1"/>
</dbReference>